<evidence type="ECO:0000313" key="2">
    <source>
        <dbReference type="EMBL" id="MBQ0826746.1"/>
    </source>
</evidence>
<dbReference type="PROSITE" id="PS51819">
    <property type="entry name" value="VOC"/>
    <property type="match status" value="2"/>
</dbReference>
<evidence type="ECO:0000313" key="3">
    <source>
        <dbReference type="Proteomes" id="UP000677875"/>
    </source>
</evidence>
<dbReference type="PANTHER" id="PTHR33993:SF14">
    <property type="entry name" value="GB|AAF24581.1"/>
    <property type="match status" value="1"/>
</dbReference>
<dbReference type="InterPro" id="IPR037523">
    <property type="entry name" value="VOC_core"/>
</dbReference>
<feature type="domain" description="VOC" evidence="1">
    <location>
        <begin position="10"/>
        <end position="124"/>
    </location>
</feature>
<dbReference type="Gene3D" id="3.10.180.10">
    <property type="entry name" value="2,3-Dihydroxybiphenyl 1,2-Dioxygenase, domain 1"/>
    <property type="match status" value="2"/>
</dbReference>
<dbReference type="CDD" id="cd07247">
    <property type="entry name" value="SgaA_N_like"/>
    <property type="match status" value="1"/>
</dbReference>
<dbReference type="Pfam" id="PF18029">
    <property type="entry name" value="Glyoxalase_6"/>
    <property type="match status" value="1"/>
</dbReference>
<dbReference type="AlphaFoldDB" id="A0A940XHN9"/>
<keyword evidence="3" id="KW-1185">Reference proteome</keyword>
<dbReference type="RefSeq" id="WP_210870300.1">
    <property type="nucleotide sequence ID" value="NZ_JAGPNL010000002.1"/>
</dbReference>
<evidence type="ECO:0000259" key="1">
    <source>
        <dbReference type="PROSITE" id="PS51819"/>
    </source>
</evidence>
<dbReference type="InterPro" id="IPR041581">
    <property type="entry name" value="Glyoxalase_6"/>
</dbReference>
<dbReference type="EMBL" id="JAGPNL010000002">
    <property type="protein sequence ID" value="MBQ0826746.1"/>
    <property type="molecule type" value="Genomic_DNA"/>
</dbReference>
<reference evidence="2" key="1">
    <citation type="submission" date="2021-04" db="EMBL/GenBank/DDBJ databases">
        <title>Genome seq and assembly of Streptomyces sp. RG38.</title>
        <authorList>
            <person name="Chhetri G."/>
        </authorList>
    </citation>
    <scope>NUCLEOTIDE SEQUENCE</scope>
    <source>
        <strain evidence="2">RG38</strain>
    </source>
</reference>
<comment type="caution">
    <text evidence="2">The sequence shown here is derived from an EMBL/GenBank/DDBJ whole genome shotgun (WGS) entry which is preliminary data.</text>
</comment>
<dbReference type="InterPro" id="IPR052164">
    <property type="entry name" value="Anthracycline_SecMetBiosynth"/>
</dbReference>
<organism evidence="2 3">
    <name type="scientific">Streptomyces tagetis</name>
    <dbReference type="NCBI Taxonomy" id="2820809"/>
    <lineage>
        <taxon>Bacteria</taxon>
        <taxon>Bacillati</taxon>
        <taxon>Actinomycetota</taxon>
        <taxon>Actinomycetes</taxon>
        <taxon>Kitasatosporales</taxon>
        <taxon>Streptomycetaceae</taxon>
        <taxon>Streptomyces</taxon>
    </lineage>
</organism>
<sequence length="254" mass="26705">MKLHPPVPGGPCWAELGTSDPEAARRFYARVFGWRHVTDPHRQTGGYSVARLGDTAVAGVTPRYRPGQPVAWEVAFTVRDADSAARQVTAAGGSVELGPVDVFDAGRFAAAEDPSGAVFQLWQPGTFPGAGDFDVPGALGWVELLTREPAHAADFYATVFGWSVDLGLSSPRWSIGGAEFGGVVAMDEKFPHEVPAHWLPYFAVADVDLAAAAAVAGGGTVLMDPTSLPGGPRIAVLRDAQGAMFGVHRAGEER</sequence>
<dbReference type="Pfam" id="PF00903">
    <property type="entry name" value="Glyoxalase"/>
    <property type="match status" value="1"/>
</dbReference>
<dbReference type="InterPro" id="IPR029068">
    <property type="entry name" value="Glyas_Bleomycin-R_OHBP_Dase"/>
</dbReference>
<feature type="domain" description="VOC" evidence="1">
    <location>
        <begin position="138"/>
        <end position="250"/>
    </location>
</feature>
<dbReference type="Proteomes" id="UP000677875">
    <property type="component" value="Unassembled WGS sequence"/>
</dbReference>
<proteinExistence type="predicted"/>
<name>A0A940XHN9_9ACTN</name>
<dbReference type="PANTHER" id="PTHR33993">
    <property type="entry name" value="GLYOXALASE-RELATED"/>
    <property type="match status" value="1"/>
</dbReference>
<accession>A0A940XHN9</accession>
<gene>
    <name evidence="2" type="ORF">J5Y05_09525</name>
</gene>
<dbReference type="InterPro" id="IPR004360">
    <property type="entry name" value="Glyas_Fos-R_dOase_dom"/>
</dbReference>
<dbReference type="SUPFAM" id="SSF54593">
    <property type="entry name" value="Glyoxalase/Bleomycin resistance protein/Dihydroxybiphenyl dioxygenase"/>
    <property type="match status" value="2"/>
</dbReference>
<protein>
    <submittedName>
        <fullName evidence="2">VOC family protein</fullName>
    </submittedName>
</protein>